<evidence type="ECO:0000256" key="3">
    <source>
        <dbReference type="ARBA" id="ARBA00022448"/>
    </source>
</evidence>
<name>A0A5J5GM11_9RHOB</name>
<dbReference type="FunFam" id="3.40.50.300:FF:000016">
    <property type="entry name" value="Oligopeptide ABC transporter ATP-binding component"/>
    <property type="match status" value="1"/>
</dbReference>
<evidence type="ECO:0000256" key="5">
    <source>
        <dbReference type="ARBA" id="ARBA00022840"/>
    </source>
</evidence>
<protein>
    <submittedName>
        <fullName evidence="8">ABC transporter ATP-binding protein</fullName>
    </submittedName>
</protein>
<dbReference type="InterPro" id="IPR013563">
    <property type="entry name" value="Oligopep_ABC_C"/>
</dbReference>
<dbReference type="InterPro" id="IPR050319">
    <property type="entry name" value="ABC_transp_ATP-bind"/>
</dbReference>
<reference evidence="8 9" key="1">
    <citation type="submission" date="2019-09" db="EMBL/GenBank/DDBJ databases">
        <authorList>
            <person name="Park J.-S."/>
            <person name="Choi H.-J."/>
        </authorList>
    </citation>
    <scope>NUCLEOTIDE SEQUENCE [LARGE SCALE GENOMIC DNA]</scope>
    <source>
        <strain evidence="8 9">176SS1-4</strain>
    </source>
</reference>
<dbReference type="NCBIfam" id="TIGR01727">
    <property type="entry name" value="oligo_HPY"/>
    <property type="match status" value="1"/>
</dbReference>
<dbReference type="InterPro" id="IPR017871">
    <property type="entry name" value="ABC_transporter-like_CS"/>
</dbReference>
<feature type="region of interest" description="Disordered" evidence="6">
    <location>
        <begin position="90"/>
        <end position="111"/>
    </location>
</feature>
<dbReference type="InterPro" id="IPR003593">
    <property type="entry name" value="AAA+_ATPase"/>
</dbReference>
<evidence type="ECO:0000313" key="8">
    <source>
        <dbReference type="EMBL" id="KAA9009396.1"/>
    </source>
</evidence>
<evidence type="ECO:0000256" key="4">
    <source>
        <dbReference type="ARBA" id="ARBA00022741"/>
    </source>
</evidence>
<comment type="caution">
    <text evidence="8">The sequence shown here is derived from an EMBL/GenBank/DDBJ whole genome shotgun (WGS) entry which is preliminary data.</text>
</comment>
<evidence type="ECO:0000256" key="1">
    <source>
        <dbReference type="ARBA" id="ARBA00004417"/>
    </source>
</evidence>
<gene>
    <name evidence="8" type="ORF">F3S47_09135</name>
</gene>
<proteinExistence type="inferred from homology"/>
<dbReference type="GO" id="GO:0005524">
    <property type="term" value="F:ATP binding"/>
    <property type="evidence" value="ECO:0007669"/>
    <property type="project" value="UniProtKB-KW"/>
</dbReference>
<keyword evidence="5 8" id="KW-0067">ATP-binding</keyword>
<dbReference type="GO" id="GO:0055085">
    <property type="term" value="P:transmembrane transport"/>
    <property type="evidence" value="ECO:0007669"/>
    <property type="project" value="UniProtKB-ARBA"/>
</dbReference>
<evidence type="ECO:0000256" key="6">
    <source>
        <dbReference type="SAM" id="MobiDB-lite"/>
    </source>
</evidence>
<sequence>MMTMQNPMTEIATSKKAGDTLLSVRNLKKHFPIKDGVLQSTVGHVKAVDDVSFDIRRGETVGLVGESGCGKTTLSQCVAGLMEPTSGEVLFDTGRGGTLGPEDRIDRMSGKQKAKYRRNVQMVFQDNFASLNPRNLVVDIVGRPLRVHGEASGGLLTERVVELLEQVGLGRQHLYRYPHQFSGGQRQRISIARALALDPDLIVLDEPTSALDVSVQAQILNLLGDLQQQRHLAYLFVTHDLSVVRHMADRTVTMYLGRVVEHGPTETIFRDAQHPYTKALLAAKPDLDDDPDAPIATLEGTIPDPARPPKACRFHTRCPVATPDCGWEVDDIVRLLESDDTLFERLSGVSRKSELEAELAFETEEAACKLWEVLRSDRVPEAMREATEILDVKGSKLNVRFRDSDEIGLRALGSGHEAACVHAGRLS</sequence>
<dbReference type="PROSITE" id="PS00211">
    <property type="entry name" value="ABC_TRANSPORTER_1"/>
    <property type="match status" value="1"/>
</dbReference>
<evidence type="ECO:0000256" key="2">
    <source>
        <dbReference type="ARBA" id="ARBA00005417"/>
    </source>
</evidence>
<keyword evidence="9" id="KW-1185">Reference proteome</keyword>
<comment type="similarity">
    <text evidence="2">Belongs to the ABC transporter superfamily.</text>
</comment>
<evidence type="ECO:0000259" key="7">
    <source>
        <dbReference type="PROSITE" id="PS50893"/>
    </source>
</evidence>
<dbReference type="PANTHER" id="PTHR43776:SF7">
    <property type="entry name" value="D,D-DIPEPTIDE TRANSPORT ATP-BINDING PROTEIN DDPF-RELATED"/>
    <property type="match status" value="1"/>
</dbReference>
<keyword evidence="3" id="KW-0813">Transport</keyword>
<dbReference type="CDD" id="cd03257">
    <property type="entry name" value="ABC_NikE_OppD_transporters"/>
    <property type="match status" value="1"/>
</dbReference>
<organism evidence="8 9">
    <name type="scientific">Histidinibacterium aquaticum</name>
    <dbReference type="NCBI Taxonomy" id="2613962"/>
    <lineage>
        <taxon>Bacteria</taxon>
        <taxon>Pseudomonadati</taxon>
        <taxon>Pseudomonadota</taxon>
        <taxon>Alphaproteobacteria</taxon>
        <taxon>Rhodobacterales</taxon>
        <taxon>Paracoccaceae</taxon>
        <taxon>Histidinibacterium</taxon>
    </lineage>
</organism>
<evidence type="ECO:0000313" key="9">
    <source>
        <dbReference type="Proteomes" id="UP000326554"/>
    </source>
</evidence>
<dbReference type="SUPFAM" id="SSF52540">
    <property type="entry name" value="P-loop containing nucleoside triphosphate hydrolases"/>
    <property type="match status" value="1"/>
</dbReference>
<dbReference type="InterPro" id="IPR003439">
    <property type="entry name" value="ABC_transporter-like_ATP-bd"/>
</dbReference>
<dbReference type="GO" id="GO:0005886">
    <property type="term" value="C:plasma membrane"/>
    <property type="evidence" value="ECO:0007669"/>
    <property type="project" value="UniProtKB-SubCell"/>
</dbReference>
<dbReference type="PANTHER" id="PTHR43776">
    <property type="entry name" value="TRANSPORT ATP-BINDING PROTEIN"/>
    <property type="match status" value="1"/>
</dbReference>
<dbReference type="SMART" id="SM00382">
    <property type="entry name" value="AAA"/>
    <property type="match status" value="1"/>
</dbReference>
<dbReference type="PROSITE" id="PS50893">
    <property type="entry name" value="ABC_TRANSPORTER_2"/>
    <property type="match status" value="1"/>
</dbReference>
<dbReference type="EMBL" id="VYQE01000002">
    <property type="protein sequence ID" value="KAA9009396.1"/>
    <property type="molecule type" value="Genomic_DNA"/>
</dbReference>
<dbReference type="GO" id="GO:0016887">
    <property type="term" value="F:ATP hydrolysis activity"/>
    <property type="evidence" value="ECO:0007669"/>
    <property type="project" value="InterPro"/>
</dbReference>
<comment type="subcellular location">
    <subcellularLocation>
        <location evidence="1">Cell inner membrane</location>
        <topology evidence="1">Peripheral membrane protein</topology>
    </subcellularLocation>
</comment>
<dbReference type="GO" id="GO:0015833">
    <property type="term" value="P:peptide transport"/>
    <property type="evidence" value="ECO:0007669"/>
    <property type="project" value="InterPro"/>
</dbReference>
<dbReference type="InterPro" id="IPR027417">
    <property type="entry name" value="P-loop_NTPase"/>
</dbReference>
<feature type="domain" description="ABC transporter" evidence="7">
    <location>
        <begin position="22"/>
        <end position="281"/>
    </location>
</feature>
<dbReference type="Pfam" id="PF08352">
    <property type="entry name" value="oligo_HPY"/>
    <property type="match status" value="1"/>
</dbReference>
<dbReference type="Pfam" id="PF00005">
    <property type="entry name" value="ABC_tran"/>
    <property type="match status" value="1"/>
</dbReference>
<dbReference type="Gene3D" id="3.40.50.300">
    <property type="entry name" value="P-loop containing nucleotide triphosphate hydrolases"/>
    <property type="match status" value="1"/>
</dbReference>
<keyword evidence="4" id="KW-0547">Nucleotide-binding</keyword>
<dbReference type="AlphaFoldDB" id="A0A5J5GM11"/>
<dbReference type="Proteomes" id="UP000326554">
    <property type="component" value="Unassembled WGS sequence"/>
</dbReference>
<accession>A0A5J5GM11</accession>